<dbReference type="SUPFAM" id="SSF54913">
    <property type="entry name" value="GlnB-like"/>
    <property type="match status" value="1"/>
</dbReference>
<reference evidence="2 3" key="1">
    <citation type="submission" date="2015-01" db="EMBL/GenBank/DDBJ databases">
        <title>Draft genome of the acidophilic iron oxidizer Ferrimicrobium acidiphilum strain T23.</title>
        <authorList>
            <person name="Poehlein A."/>
            <person name="Eisen S."/>
            <person name="Schloemann M."/>
            <person name="Johnson B.D."/>
            <person name="Daniel R."/>
            <person name="Muehling M."/>
        </authorList>
    </citation>
    <scope>NUCLEOTIDE SEQUENCE [LARGE SCALE GENOMIC DNA]</scope>
    <source>
        <strain evidence="2 3">T23</strain>
    </source>
</reference>
<dbReference type="GeneID" id="78372335"/>
<keyword evidence="3" id="KW-1185">Reference proteome</keyword>
<dbReference type="InterPro" id="IPR015867">
    <property type="entry name" value="N-reg_PII/ATP_PRibTrfase_C"/>
</dbReference>
<dbReference type="Proteomes" id="UP000032336">
    <property type="component" value="Unassembled WGS sequence"/>
</dbReference>
<dbReference type="InterPro" id="IPR011322">
    <property type="entry name" value="N-reg_PII-like_a/b"/>
</dbReference>
<protein>
    <submittedName>
        <fullName evidence="2">Divalent-cation tolerance protein CutA</fullName>
    </submittedName>
</protein>
<sequence length="117" mass="13158">MTEQTSSSIFEIQTTTDELSASLVIRDRLVESNLTPCVKIQPGCQSTYFWEGAWRNAQEYVLTALVPEAHLEQLVSIIKSAHNYTNPEIIARRLTVLSSEYASWIHDSLAELQASQS</sequence>
<accession>A0A0D8FW38</accession>
<dbReference type="eggNOG" id="COG1324">
    <property type="taxonomic scope" value="Bacteria"/>
</dbReference>
<dbReference type="Pfam" id="PF03091">
    <property type="entry name" value="CutA1"/>
    <property type="match status" value="1"/>
</dbReference>
<comment type="caution">
    <text evidence="2">The sequence shown here is derived from an EMBL/GenBank/DDBJ whole genome shotgun (WGS) entry which is preliminary data.</text>
</comment>
<organism evidence="2 3">
    <name type="scientific">Ferrimicrobium acidiphilum DSM 19497</name>
    <dbReference type="NCBI Taxonomy" id="1121877"/>
    <lineage>
        <taxon>Bacteria</taxon>
        <taxon>Bacillati</taxon>
        <taxon>Actinomycetota</taxon>
        <taxon>Acidimicrobiia</taxon>
        <taxon>Acidimicrobiales</taxon>
        <taxon>Acidimicrobiaceae</taxon>
        <taxon>Ferrimicrobium</taxon>
    </lineage>
</organism>
<dbReference type="AlphaFoldDB" id="A0A0D8FW38"/>
<comment type="similarity">
    <text evidence="1">Belongs to the CutA family.</text>
</comment>
<dbReference type="InterPro" id="IPR004323">
    <property type="entry name" value="Ion_tolerance_CutA"/>
</dbReference>
<evidence type="ECO:0000313" key="3">
    <source>
        <dbReference type="Proteomes" id="UP000032336"/>
    </source>
</evidence>
<dbReference type="OrthoDB" id="37622at2"/>
<name>A0A0D8FW38_9ACTN</name>
<gene>
    <name evidence="2" type="primary">cutA</name>
    <name evidence="2" type="ORF">FEAC_10950</name>
</gene>
<dbReference type="RefSeq" id="WP_052565671.1">
    <property type="nucleotide sequence ID" value="NZ_JQKF01000007.1"/>
</dbReference>
<proteinExistence type="inferred from homology"/>
<dbReference type="GO" id="GO:0005507">
    <property type="term" value="F:copper ion binding"/>
    <property type="evidence" value="ECO:0007669"/>
    <property type="project" value="TreeGrafter"/>
</dbReference>
<dbReference type="EMBL" id="JXUW01000007">
    <property type="protein sequence ID" value="KJE77164.1"/>
    <property type="molecule type" value="Genomic_DNA"/>
</dbReference>
<dbReference type="PANTHER" id="PTHR23419">
    <property type="entry name" value="DIVALENT CATION TOLERANCE CUTA-RELATED"/>
    <property type="match status" value="1"/>
</dbReference>
<evidence type="ECO:0000256" key="1">
    <source>
        <dbReference type="ARBA" id="ARBA00010169"/>
    </source>
</evidence>
<dbReference type="Gene3D" id="3.30.70.120">
    <property type="match status" value="1"/>
</dbReference>
<dbReference type="PANTHER" id="PTHR23419:SF8">
    <property type="entry name" value="FI09726P"/>
    <property type="match status" value="1"/>
</dbReference>
<dbReference type="GO" id="GO:0010038">
    <property type="term" value="P:response to metal ion"/>
    <property type="evidence" value="ECO:0007669"/>
    <property type="project" value="InterPro"/>
</dbReference>
<evidence type="ECO:0000313" key="2">
    <source>
        <dbReference type="EMBL" id="KJE77164.1"/>
    </source>
</evidence>
<dbReference type="STRING" id="1121877.FEAC_10950"/>